<proteinExistence type="predicted"/>
<reference evidence="1 2" key="1">
    <citation type="journal article" date="2019" name="Sci. Rep.">
        <title>Orb-weaving spider Araneus ventricosus genome elucidates the spidroin gene catalogue.</title>
        <authorList>
            <person name="Kono N."/>
            <person name="Nakamura H."/>
            <person name="Ohtoshi R."/>
            <person name="Moran D.A.P."/>
            <person name="Shinohara A."/>
            <person name="Yoshida Y."/>
            <person name="Fujiwara M."/>
            <person name="Mori M."/>
            <person name="Tomita M."/>
            <person name="Arakawa K."/>
        </authorList>
    </citation>
    <scope>NUCLEOTIDE SEQUENCE [LARGE SCALE GENOMIC DNA]</scope>
</reference>
<dbReference type="Proteomes" id="UP000499080">
    <property type="component" value="Unassembled WGS sequence"/>
</dbReference>
<sequence length="142" mass="16676">MRMKIRRQILHSESEEDWVPSDNDDYFDVNWDSIEDTDYLNLKKDPEVSNFVLVKLLNEDKRISEFFVAKDLEKKSPDEWKVCFQRKGSKVPNAFIFPNIAEISVVARAYLKMVLPPPLDIGTTKRQKKMQFEVNLCSLYLG</sequence>
<dbReference type="AlphaFoldDB" id="A0A4Y2A016"/>
<comment type="caution">
    <text evidence="1">The sequence shown here is derived from an EMBL/GenBank/DDBJ whole genome shotgun (WGS) entry which is preliminary data.</text>
</comment>
<name>A0A4Y2A016_ARAVE</name>
<organism evidence="1 2">
    <name type="scientific">Araneus ventricosus</name>
    <name type="common">Orbweaver spider</name>
    <name type="synonym">Epeira ventricosa</name>
    <dbReference type="NCBI Taxonomy" id="182803"/>
    <lineage>
        <taxon>Eukaryota</taxon>
        <taxon>Metazoa</taxon>
        <taxon>Ecdysozoa</taxon>
        <taxon>Arthropoda</taxon>
        <taxon>Chelicerata</taxon>
        <taxon>Arachnida</taxon>
        <taxon>Araneae</taxon>
        <taxon>Araneomorphae</taxon>
        <taxon>Entelegynae</taxon>
        <taxon>Araneoidea</taxon>
        <taxon>Araneidae</taxon>
        <taxon>Araneus</taxon>
    </lineage>
</organism>
<keyword evidence="2" id="KW-1185">Reference proteome</keyword>
<evidence type="ECO:0000313" key="2">
    <source>
        <dbReference type="Proteomes" id="UP000499080"/>
    </source>
</evidence>
<protein>
    <submittedName>
        <fullName evidence="1">Uncharacterized protein</fullName>
    </submittedName>
</protein>
<dbReference type="EMBL" id="BGPR01000002">
    <property type="protein sequence ID" value="GBL72765.1"/>
    <property type="molecule type" value="Genomic_DNA"/>
</dbReference>
<evidence type="ECO:0000313" key="1">
    <source>
        <dbReference type="EMBL" id="GBL72765.1"/>
    </source>
</evidence>
<gene>
    <name evidence="1" type="ORF">AVEN_127987_1</name>
</gene>
<accession>A0A4Y2A016</accession>